<feature type="region of interest" description="Disordered" evidence="7">
    <location>
        <begin position="52"/>
        <end position="78"/>
    </location>
</feature>
<evidence type="ECO:0000313" key="10">
    <source>
        <dbReference type="Proteomes" id="UP001189429"/>
    </source>
</evidence>
<protein>
    <recommendedName>
        <fullName evidence="3">UDP-N-acetylglucosamine diphosphorylase</fullName>
        <ecNumber evidence="3">2.7.7.23</ecNumber>
    </recommendedName>
</protein>
<gene>
    <name evidence="8" type="ORF">PCOR1329_LOCUS22854</name>
    <name evidence="9" type="ORF">PCOR1329_LOCUS23144</name>
</gene>
<keyword evidence="10" id="KW-1185">Reference proteome</keyword>
<dbReference type="Gene3D" id="3.90.550.10">
    <property type="entry name" value="Spore Coat Polysaccharide Biosynthesis Protein SpsA, Chain A"/>
    <property type="match status" value="1"/>
</dbReference>
<evidence type="ECO:0000256" key="2">
    <source>
        <dbReference type="ARBA" id="ARBA00010401"/>
    </source>
</evidence>
<dbReference type="Proteomes" id="UP001189429">
    <property type="component" value="Unassembled WGS sequence"/>
</dbReference>
<dbReference type="InterPro" id="IPR039741">
    <property type="entry name" value="UDP-sugar_pyrophosphorylase"/>
</dbReference>
<comment type="caution">
    <text evidence="9">The sequence shown here is derived from an EMBL/GenBank/DDBJ whole genome shotgun (WGS) entry which is preliminary data.</text>
</comment>
<feature type="region of interest" description="Disordered" evidence="7">
    <location>
        <begin position="477"/>
        <end position="559"/>
    </location>
</feature>
<accession>A0ABN9RUD5</accession>
<dbReference type="InterPro" id="IPR029044">
    <property type="entry name" value="Nucleotide-diphossugar_trans"/>
</dbReference>
<dbReference type="PANTHER" id="PTHR11952">
    <property type="entry name" value="UDP- GLUCOSE PYROPHOSPHORYLASE"/>
    <property type="match status" value="1"/>
</dbReference>
<name>A0ABN9RUD5_9DINO</name>
<dbReference type="EMBL" id="CAUYUJ010007802">
    <property type="protein sequence ID" value="CAK0822022.1"/>
    <property type="molecule type" value="Genomic_DNA"/>
</dbReference>
<dbReference type="EMBL" id="CAUYUJ010007675">
    <property type="protein sequence ID" value="CAK0821629.1"/>
    <property type="molecule type" value="Genomic_DNA"/>
</dbReference>
<dbReference type="PANTHER" id="PTHR11952:SF2">
    <property type="entry name" value="LD24639P"/>
    <property type="match status" value="1"/>
</dbReference>
<evidence type="ECO:0000256" key="3">
    <source>
        <dbReference type="ARBA" id="ARBA00012457"/>
    </source>
</evidence>
<keyword evidence="5" id="KW-0548">Nucleotidyltransferase</keyword>
<evidence type="ECO:0000256" key="6">
    <source>
        <dbReference type="ARBA" id="ARBA00048493"/>
    </source>
</evidence>
<comment type="pathway">
    <text evidence="1">Nucleotide-sugar biosynthesis; UDP-N-acetyl-alpha-D-glucosamine biosynthesis; UDP-N-acetyl-alpha-D-glucosamine from N-acetyl-alpha-D-glucosamine 1-phosphate: step 1/1.</text>
</comment>
<comment type="similarity">
    <text evidence="2">Belongs to the UDPGP type 1 family.</text>
</comment>
<reference evidence="9" key="1">
    <citation type="submission" date="2023-10" db="EMBL/GenBank/DDBJ databases">
        <authorList>
            <person name="Chen Y."/>
            <person name="Shah S."/>
            <person name="Dougan E. K."/>
            <person name="Thang M."/>
            <person name="Chan C."/>
        </authorList>
    </citation>
    <scope>NUCLEOTIDE SEQUENCE [LARGE SCALE GENOMIC DNA]</scope>
</reference>
<dbReference type="InterPro" id="IPR002618">
    <property type="entry name" value="UDPGP_fam"/>
</dbReference>
<evidence type="ECO:0000313" key="8">
    <source>
        <dbReference type="EMBL" id="CAK0821629.1"/>
    </source>
</evidence>
<keyword evidence="4" id="KW-0808">Transferase</keyword>
<evidence type="ECO:0000256" key="4">
    <source>
        <dbReference type="ARBA" id="ARBA00022679"/>
    </source>
</evidence>
<dbReference type="SUPFAM" id="SSF53448">
    <property type="entry name" value="Nucleotide-diphospho-sugar transferases"/>
    <property type="match status" value="1"/>
</dbReference>
<evidence type="ECO:0000313" key="9">
    <source>
        <dbReference type="EMBL" id="CAK0822022.1"/>
    </source>
</evidence>
<evidence type="ECO:0000256" key="7">
    <source>
        <dbReference type="SAM" id="MobiDB-lite"/>
    </source>
</evidence>
<evidence type="ECO:0000256" key="1">
    <source>
        <dbReference type="ARBA" id="ARBA00005208"/>
    </source>
</evidence>
<feature type="compositionally biased region" description="Basic residues" evidence="7">
    <location>
        <begin position="534"/>
        <end position="552"/>
    </location>
</feature>
<comment type="catalytic activity">
    <reaction evidence="6">
        <text>N-acetyl-alpha-D-glucosamine 1-phosphate + UTP + H(+) = UDP-N-acetyl-alpha-D-glucosamine + diphosphate</text>
        <dbReference type="Rhea" id="RHEA:13509"/>
        <dbReference type="ChEBI" id="CHEBI:15378"/>
        <dbReference type="ChEBI" id="CHEBI:33019"/>
        <dbReference type="ChEBI" id="CHEBI:46398"/>
        <dbReference type="ChEBI" id="CHEBI:57705"/>
        <dbReference type="ChEBI" id="CHEBI:57776"/>
        <dbReference type="EC" id="2.7.7.23"/>
    </reaction>
</comment>
<evidence type="ECO:0000256" key="5">
    <source>
        <dbReference type="ARBA" id="ARBA00022695"/>
    </source>
</evidence>
<organism evidence="9 10">
    <name type="scientific">Prorocentrum cordatum</name>
    <dbReference type="NCBI Taxonomy" id="2364126"/>
    <lineage>
        <taxon>Eukaryota</taxon>
        <taxon>Sar</taxon>
        <taxon>Alveolata</taxon>
        <taxon>Dinophyceae</taxon>
        <taxon>Prorocentrales</taxon>
        <taxon>Prorocentraceae</taxon>
        <taxon>Prorocentrum</taxon>
    </lineage>
</organism>
<dbReference type="Pfam" id="PF01704">
    <property type="entry name" value="UDPGP"/>
    <property type="match status" value="1"/>
</dbReference>
<sequence length="559" mass="61071">MGQGVGKDWAVQAGVSAQVLCSDCRGQALCEDGVCAGLEEGLESLLVEGVGAHEGGSGSSGRRRWRRASPPLPPPPADAQRLLRGCPRELADSLWQLQQWGVLRCGPWLSDDAQRAFFRSLQRCHLSQLVERHVDATAPDDSVYVPPVPVGWQELLANPSFSAGQVFASETMPADMRKSLRKAGLQALHLGRVAVVLLAGGAGLRFGGSELPVSCSGRVLKLPSGKSILQLLCERVRRLKELAATEGKRKTAAQIPVFVMTSRLTHQMVVEHFRSNCFFGLPSHDVKFFEQPDYPVMHESGHLLPQSLGGQFARAPGGPGEVLRALAASPAMQELQDRGVQSLHIVGTDNLLAKVGDPVFIGFCQVADWIDCACKVTERLDPDEDMELFCVRRRSVQTHMADVEEAACGLDFAEASEAMRHDRGREDGRLLYSGSINSVFAALPYLREISGRRMREHQLSRPVPYLDFHLSPAVPDGELSRAASADSSDHRSSHRRPLPRRQRGGGPPATRTPWSWAAGRANPRRRASPGSWASRRRPRRPERAALGHRRTATRPGAAT</sequence>
<proteinExistence type="inferred from homology"/>
<feature type="compositionally biased region" description="Basic residues" evidence="7">
    <location>
        <begin position="492"/>
        <end position="503"/>
    </location>
</feature>
<dbReference type="EC" id="2.7.7.23" evidence="3"/>